<keyword evidence="8" id="KW-1185">Reference proteome</keyword>
<dbReference type="EMBL" id="ADBL01001639">
    <property type="status" value="NOT_ANNOTATED_CDS"/>
    <property type="molecule type" value="Genomic_DNA"/>
</dbReference>
<evidence type="ECO:0000256" key="4">
    <source>
        <dbReference type="SAM" id="MobiDB-lite"/>
    </source>
</evidence>
<dbReference type="PROSITE" id="PS00028">
    <property type="entry name" value="ZINC_FINGER_C2H2_1"/>
    <property type="match status" value="1"/>
</dbReference>
<dbReference type="GO" id="GO:0016070">
    <property type="term" value="P:RNA metabolic process"/>
    <property type="evidence" value="ECO:0007669"/>
    <property type="project" value="UniProtKB-ARBA"/>
</dbReference>
<reference evidence="6" key="2">
    <citation type="submission" date="2010-05" db="EMBL/GenBank/DDBJ databases">
        <title>The Genome Sequence of Magnaporthe poae strain ATCC 64411.</title>
        <authorList>
            <consortium name="The Broad Institute Genome Sequencing Platform"/>
            <consortium name="Broad Institute Genome Sequencing Center for Infectious Disease"/>
            <person name="Ma L.-J."/>
            <person name="Dead R."/>
            <person name="Young S."/>
            <person name="Zeng Q."/>
            <person name="Koehrsen M."/>
            <person name="Alvarado L."/>
            <person name="Berlin A."/>
            <person name="Chapman S.B."/>
            <person name="Chen Z."/>
            <person name="Freedman E."/>
            <person name="Gellesch M."/>
            <person name="Goldberg J."/>
            <person name="Griggs A."/>
            <person name="Gujja S."/>
            <person name="Heilman E.R."/>
            <person name="Heiman D."/>
            <person name="Hepburn T."/>
            <person name="Howarth C."/>
            <person name="Jen D."/>
            <person name="Larson L."/>
            <person name="Mehta T."/>
            <person name="Neiman D."/>
            <person name="Pearson M."/>
            <person name="Roberts A."/>
            <person name="Saif S."/>
            <person name="Shea T."/>
            <person name="Shenoy N."/>
            <person name="Sisk P."/>
            <person name="Stolte C."/>
            <person name="Sykes S."/>
            <person name="Walk T."/>
            <person name="White J."/>
            <person name="Yandava C."/>
            <person name="Haas B."/>
            <person name="Nusbaum C."/>
            <person name="Birren B."/>
        </authorList>
    </citation>
    <scope>NUCLEOTIDE SEQUENCE</scope>
    <source>
        <strain evidence="6">ATCC 64411</strain>
    </source>
</reference>
<accession>A0A0C4E2Z7</accession>
<dbReference type="EnsemblFungi" id="MAPG_06790T0">
    <property type="protein sequence ID" value="MAPG_06790T0"/>
    <property type="gene ID" value="MAPG_06790"/>
</dbReference>
<feature type="domain" description="C2H2-type" evidence="5">
    <location>
        <begin position="680"/>
        <end position="703"/>
    </location>
</feature>
<dbReference type="InterPro" id="IPR007042">
    <property type="entry name" value="SERRATE/Ars2_C"/>
</dbReference>
<feature type="region of interest" description="Disordered" evidence="4">
    <location>
        <begin position="143"/>
        <end position="174"/>
    </location>
</feature>
<dbReference type="eggNOG" id="KOG2295">
    <property type="taxonomic scope" value="Eukaryota"/>
</dbReference>
<name>A0A0C4E2Z7_MAGP6</name>
<reference evidence="7" key="4">
    <citation type="journal article" date="2015" name="G3 (Bethesda)">
        <title>Genome sequences of three phytopathogenic species of the Magnaporthaceae family of fungi.</title>
        <authorList>
            <person name="Okagaki L.H."/>
            <person name="Nunes C.C."/>
            <person name="Sailsbery J."/>
            <person name="Clay B."/>
            <person name="Brown D."/>
            <person name="John T."/>
            <person name="Oh Y."/>
            <person name="Young N."/>
            <person name="Fitzgerald M."/>
            <person name="Haas B.J."/>
            <person name="Zeng Q."/>
            <person name="Young S."/>
            <person name="Adiconis X."/>
            <person name="Fan L."/>
            <person name="Levin J.Z."/>
            <person name="Mitchell T.K."/>
            <person name="Okubara P.A."/>
            <person name="Farman M.L."/>
            <person name="Kohn L.M."/>
            <person name="Birren B."/>
            <person name="Ma L.-J."/>
            <person name="Dean R.A."/>
        </authorList>
    </citation>
    <scope>NUCLEOTIDE SEQUENCE</scope>
    <source>
        <strain evidence="7">ATCC 64411 / 73-15</strain>
    </source>
</reference>
<proteinExistence type="inferred from homology"/>
<evidence type="ECO:0000313" key="8">
    <source>
        <dbReference type="Proteomes" id="UP000011715"/>
    </source>
</evidence>
<dbReference type="EMBL" id="ADBL01001638">
    <property type="status" value="NOT_ANNOTATED_CDS"/>
    <property type="molecule type" value="Genomic_DNA"/>
</dbReference>
<dbReference type="OrthoDB" id="342064at2759"/>
<dbReference type="GO" id="GO:0031047">
    <property type="term" value="P:regulatory ncRNA-mediated gene silencing"/>
    <property type="evidence" value="ECO:0007669"/>
    <property type="project" value="UniProtKB-ARBA"/>
</dbReference>
<feature type="compositionally biased region" description="Basic and acidic residues" evidence="4">
    <location>
        <begin position="8"/>
        <end position="42"/>
    </location>
</feature>
<evidence type="ECO:0000256" key="1">
    <source>
        <dbReference type="ARBA" id="ARBA00004123"/>
    </source>
</evidence>
<dbReference type="InterPro" id="IPR025239">
    <property type="entry name" value="DUF4187"/>
</dbReference>
<protein>
    <submittedName>
        <fullName evidence="6">Arsenite resistance protein Ars2</fullName>
    </submittedName>
</protein>
<evidence type="ECO:0000313" key="6">
    <source>
        <dbReference type="EMBL" id="KLU87797.1"/>
    </source>
</evidence>
<dbReference type="STRING" id="644358.A0A0C4E2Z7"/>
<reference evidence="8" key="1">
    <citation type="submission" date="2010-05" db="EMBL/GenBank/DDBJ databases">
        <title>The genome sequence of Magnaporthe poae strain ATCC 64411.</title>
        <authorList>
            <person name="Ma L.-J."/>
            <person name="Dead R."/>
            <person name="Young S."/>
            <person name="Zeng Q."/>
            <person name="Koehrsen M."/>
            <person name="Alvarado L."/>
            <person name="Berlin A."/>
            <person name="Chapman S.B."/>
            <person name="Chen Z."/>
            <person name="Freedman E."/>
            <person name="Gellesch M."/>
            <person name="Goldberg J."/>
            <person name="Griggs A."/>
            <person name="Gujja S."/>
            <person name="Heilman E.R."/>
            <person name="Heiman D."/>
            <person name="Hepburn T."/>
            <person name="Howarth C."/>
            <person name="Jen D."/>
            <person name="Larson L."/>
            <person name="Mehta T."/>
            <person name="Neiman D."/>
            <person name="Pearson M."/>
            <person name="Roberts A."/>
            <person name="Saif S."/>
            <person name="Shea T."/>
            <person name="Shenoy N."/>
            <person name="Sisk P."/>
            <person name="Stolte C."/>
            <person name="Sykes S."/>
            <person name="Walk T."/>
            <person name="White J."/>
            <person name="Yandava C."/>
            <person name="Haas B."/>
            <person name="Nusbaum C."/>
            <person name="Birren B."/>
        </authorList>
    </citation>
    <scope>NUCLEOTIDE SEQUENCE [LARGE SCALE GENOMIC DNA]</scope>
    <source>
        <strain evidence="8">ATCC 64411 / 73-15</strain>
    </source>
</reference>
<dbReference type="SMART" id="SM01173">
    <property type="entry name" value="DUF4187"/>
    <property type="match status" value="1"/>
</dbReference>
<reference evidence="6" key="3">
    <citation type="submission" date="2011-03" db="EMBL/GenBank/DDBJ databases">
        <title>Annotation of Magnaporthe poae ATCC 64411.</title>
        <authorList>
            <person name="Ma L.-J."/>
            <person name="Dead R."/>
            <person name="Young S.K."/>
            <person name="Zeng Q."/>
            <person name="Gargeya S."/>
            <person name="Fitzgerald M."/>
            <person name="Haas B."/>
            <person name="Abouelleil A."/>
            <person name="Alvarado L."/>
            <person name="Arachchi H.M."/>
            <person name="Berlin A."/>
            <person name="Brown A."/>
            <person name="Chapman S.B."/>
            <person name="Chen Z."/>
            <person name="Dunbar C."/>
            <person name="Freedman E."/>
            <person name="Gearin G."/>
            <person name="Gellesch M."/>
            <person name="Goldberg J."/>
            <person name="Griggs A."/>
            <person name="Gujja S."/>
            <person name="Heiman D."/>
            <person name="Howarth C."/>
            <person name="Larson L."/>
            <person name="Lui A."/>
            <person name="MacDonald P.J.P."/>
            <person name="Mehta T."/>
            <person name="Montmayeur A."/>
            <person name="Murphy C."/>
            <person name="Neiman D."/>
            <person name="Pearson M."/>
            <person name="Priest M."/>
            <person name="Roberts A."/>
            <person name="Saif S."/>
            <person name="Shea T."/>
            <person name="Shenoy N."/>
            <person name="Sisk P."/>
            <person name="Stolte C."/>
            <person name="Sykes S."/>
            <person name="Yandava C."/>
            <person name="Wortman J."/>
            <person name="Nusbaum C."/>
            <person name="Birren B."/>
        </authorList>
    </citation>
    <scope>NUCLEOTIDE SEQUENCE</scope>
    <source>
        <strain evidence="6">ATCC 64411</strain>
    </source>
</reference>
<evidence type="ECO:0000313" key="7">
    <source>
        <dbReference type="EnsemblFungi" id="MAPG_06790T0"/>
    </source>
</evidence>
<evidence type="ECO:0000259" key="5">
    <source>
        <dbReference type="PROSITE" id="PS00028"/>
    </source>
</evidence>
<feature type="compositionally biased region" description="Gly residues" evidence="4">
    <location>
        <begin position="802"/>
        <end position="813"/>
    </location>
</feature>
<sequence length="897" mass="101678">MDSYTYRDSARSPGDRIWSSRDDPRVKEERDSFYRGRSPGHDRARRSGRSRSPPPVDRYEPRGGGRVRDDYSAPRDRDRDDRRRVPSPPANIDRYVPGQAPDAAPAPVSANNPLPDPIKLNYQVGFSYFGEWWRTQEKIKEEKERLRTGRRREPERPRGLRETQEERDAEKAKIQAAYDKYKEELQSKMAQTFVRQHKDEQWFRERYVPEVRDPLRVQLNEFRRGAYNQWEQDLESGTFDEFSLEGMPKSDGNSQGAMVEKEEGEATAANEVLGVGDLVPVSSAEIRDENLYQPTLLIKTIAPSVSRQNLEAFCKEHLGEDEGGFKWLSLSDPNPSKRYHRIGWIMLHPASESAPTIDRADPKEEDVDMALKSPVTMSTAEKALEAINSKTVKDEVRGDFVCHVGVHNPPTNPRRKALWDLFSAPERIDKDLELVRRLVNKFEESFGSDFNAILRVEEKVEDLRNSGRLQAIASASSSRKKEKKERMLGLDEAMDEGEQQEDLGEDDDEEGMIDDEEGDDEDMVAKKKQLDLLIEYLRRVFNFCFFCVFESDSVHELTRKCPGGHLRRPRSTLTSAGRAVARASALGEPFPVKKRVENTEGEEGEVPSEGDRRFRPTLTKAEQQLQRAYNWVKTFEDKISQILEPESVDMRKVGGKPIEDAVDEELAKYVKQEDEHKWRCKVPECTKLFKEDHFWKKHVEKRHSEWLEKLREEFELINRYVIDPSHIAPSRTDANSNGHFPPANGQTPTGTPRGFNLQNFTMNNMLAMPGFGMQAGFPPNFLAAMPAMSAWHAQSGADDRSGGGPIRRGGPMGGTRFHNNRTGPYDRRPNPRWGQDGGAINSMMGGRGGRSYGGGRWGDGAGGGAAVGPREAIQGRTIKSYEDLDQVSGGGGGELNY</sequence>
<dbReference type="AlphaFoldDB" id="A0A0C4E2Z7"/>
<feature type="compositionally biased region" description="Basic and acidic residues" evidence="4">
    <location>
        <begin position="57"/>
        <end position="84"/>
    </location>
</feature>
<organism evidence="7 8">
    <name type="scientific">Magnaporthiopsis poae (strain ATCC 64411 / 73-15)</name>
    <name type="common">Kentucky bluegrass fungus</name>
    <name type="synonym">Magnaporthe poae</name>
    <dbReference type="NCBI Taxonomy" id="644358"/>
    <lineage>
        <taxon>Eukaryota</taxon>
        <taxon>Fungi</taxon>
        <taxon>Dikarya</taxon>
        <taxon>Ascomycota</taxon>
        <taxon>Pezizomycotina</taxon>
        <taxon>Sordariomycetes</taxon>
        <taxon>Sordariomycetidae</taxon>
        <taxon>Magnaporthales</taxon>
        <taxon>Magnaporthaceae</taxon>
        <taxon>Magnaporthiopsis</taxon>
    </lineage>
</organism>
<dbReference type="EMBL" id="GL876970">
    <property type="protein sequence ID" value="KLU87797.1"/>
    <property type="molecule type" value="Genomic_DNA"/>
</dbReference>
<comment type="subcellular location">
    <subcellularLocation>
        <location evidence="1">Nucleus</location>
    </subcellularLocation>
</comment>
<feature type="region of interest" description="Disordered" evidence="4">
    <location>
        <begin position="472"/>
        <end position="522"/>
    </location>
</feature>
<reference evidence="7" key="5">
    <citation type="submission" date="2015-06" db="UniProtKB">
        <authorList>
            <consortium name="EnsemblFungi"/>
        </authorList>
    </citation>
    <scope>IDENTIFICATION</scope>
    <source>
        <strain evidence="7">ATCC 64411</strain>
    </source>
</reference>
<dbReference type="GO" id="GO:0016604">
    <property type="term" value="C:nuclear body"/>
    <property type="evidence" value="ECO:0007669"/>
    <property type="project" value="TreeGrafter"/>
</dbReference>
<evidence type="ECO:0000256" key="3">
    <source>
        <dbReference type="ARBA" id="ARBA00023242"/>
    </source>
</evidence>
<evidence type="ECO:0000256" key="2">
    <source>
        <dbReference type="ARBA" id="ARBA00005407"/>
    </source>
</evidence>
<keyword evidence="3" id="KW-0539">Nucleus</keyword>
<dbReference type="Proteomes" id="UP000011715">
    <property type="component" value="Unassembled WGS sequence"/>
</dbReference>
<feature type="region of interest" description="Disordered" evidence="4">
    <location>
        <begin position="794"/>
        <end position="839"/>
    </location>
</feature>
<dbReference type="VEuPathDB" id="FungiDB:MAPG_06790"/>
<dbReference type="InterPro" id="IPR039727">
    <property type="entry name" value="SE/Ars2"/>
</dbReference>
<dbReference type="InterPro" id="IPR021933">
    <property type="entry name" value="SERRATE/Ars2_N"/>
</dbReference>
<dbReference type="Pfam" id="PF12066">
    <property type="entry name" value="SERRATE_Ars2_N"/>
    <property type="match status" value="1"/>
</dbReference>
<dbReference type="PANTHER" id="PTHR13165:SF0">
    <property type="entry name" value="SERRATE RNA EFFECTOR MOLECULE HOMOLOG"/>
    <property type="match status" value="1"/>
</dbReference>
<dbReference type="Pfam" id="PF13821">
    <property type="entry name" value="DUF4187"/>
    <property type="match status" value="1"/>
</dbReference>
<feature type="compositionally biased region" description="Acidic residues" evidence="4">
    <location>
        <begin position="492"/>
        <end position="522"/>
    </location>
</feature>
<dbReference type="Pfam" id="PF04959">
    <property type="entry name" value="ARS2"/>
    <property type="match status" value="1"/>
</dbReference>
<dbReference type="OMA" id="FEDKIMQ"/>
<dbReference type="InterPro" id="IPR013087">
    <property type="entry name" value="Znf_C2H2_type"/>
</dbReference>
<comment type="similarity">
    <text evidence="2">Belongs to the ARS2 family.</text>
</comment>
<feature type="region of interest" description="Disordered" evidence="4">
    <location>
        <begin position="1"/>
        <end position="116"/>
    </location>
</feature>
<gene>
    <name evidence="6" type="ORF">MAPG_06790</name>
</gene>
<dbReference type="PANTHER" id="PTHR13165">
    <property type="entry name" value="ARSENITE-RESISTANCE PROTEIN 2"/>
    <property type="match status" value="1"/>
</dbReference>